<reference evidence="3" key="1">
    <citation type="journal article" date="2010" name="Nat. Biotechnol.">
        <title>Draft genome sequence of the oilseed species Ricinus communis.</title>
        <authorList>
            <person name="Chan A.P."/>
            <person name="Crabtree J."/>
            <person name="Zhao Q."/>
            <person name="Lorenzi H."/>
            <person name="Orvis J."/>
            <person name="Puiu D."/>
            <person name="Melake-Berhan A."/>
            <person name="Jones K.M."/>
            <person name="Redman J."/>
            <person name="Chen G."/>
            <person name="Cahoon E.B."/>
            <person name="Gedil M."/>
            <person name="Stanke M."/>
            <person name="Haas B.J."/>
            <person name="Wortman J.R."/>
            <person name="Fraser-Liggett C.M."/>
            <person name="Ravel J."/>
            <person name="Rabinowicz P.D."/>
        </authorList>
    </citation>
    <scope>NUCLEOTIDE SEQUENCE [LARGE SCALE GENOMIC DNA]</scope>
    <source>
        <strain evidence="3">cv. Hale</strain>
    </source>
</reference>
<feature type="compositionally biased region" description="Basic residues" evidence="1">
    <location>
        <begin position="34"/>
        <end position="47"/>
    </location>
</feature>
<organism evidence="2 3">
    <name type="scientific">Ricinus communis</name>
    <name type="common">Castor bean</name>
    <dbReference type="NCBI Taxonomy" id="3988"/>
    <lineage>
        <taxon>Eukaryota</taxon>
        <taxon>Viridiplantae</taxon>
        <taxon>Streptophyta</taxon>
        <taxon>Embryophyta</taxon>
        <taxon>Tracheophyta</taxon>
        <taxon>Spermatophyta</taxon>
        <taxon>Magnoliopsida</taxon>
        <taxon>eudicotyledons</taxon>
        <taxon>Gunneridae</taxon>
        <taxon>Pentapetalae</taxon>
        <taxon>rosids</taxon>
        <taxon>fabids</taxon>
        <taxon>Malpighiales</taxon>
        <taxon>Euphorbiaceae</taxon>
        <taxon>Acalyphoideae</taxon>
        <taxon>Acalypheae</taxon>
        <taxon>Ricinus</taxon>
    </lineage>
</organism>
<proteinExistence type="predicted"/>
<accession>B9TBD8</accession>
<keyword evidence="3" id="KW-1185">Reference proteome</keyword>
<dbReference type="EMBL" id="EQ976449">
    <property type="protein sequence ID" value="EEF26825.1"/>
    <property type="molecule type" value="Genomic_DNA"/>
</dbReference>
<protein>
    <submittedName>
        <fullName evidence="2">Uncharacterized protein</fullName>
    </submittedName>
</protein>
<sequence length="57" mass="6288">MAAALRPCSTRPRISMAGDDAKPQITDVSPKPVTPKRKILRRPKRSPSRPPVIRNTA</sequence>
<evidence type="ECO:0000313" key="2">
    <source>
        <dbReference type="EMBL" id="EEF26825.1"/>
    </source>
</evidence>
<gene>
    <name evidence="2" type="ORF">RCOM_0245040</name>
</gene>
<name>B9TBD8_RICCO</name>
<evidence type="ECO:0000313" key="3">
    <source>
        <dbReference type="Proteomes" id="UP000008311"/>
    </source>
</evidence>
<dbReference type="InParanoid" id="B9TBD8"/>
<dbReference type="AlphaFoldDB" id="B9TBD8"/>
<evidence type="ECO:0000256" key="1">
    <source>
        <dbReference type="SAM" id="MobiDB-lite"/>
    </source>
</evidence>
<feature type="region of interest" description="Disordered" evidence="1">
    <location>
        <begin position="1"/>
        <end position="57"/>
    </location>
</feature>
<dbReference type="Proteomes" id="UP000008311">
    <property type="component" value="Unassembled WGS sequence"/>
</dbReference>